<dbReference type="Pfam" id="PF00132">
    <property type="entry name" value="Hexapep"/>
    <property type="match status" value="1"/>
</dbReference>
<keyword evidence="2" id="KW-0677">Repeat</keyword>
<dbReference type="Pfam" id="PF14602">
    <property type="entry name" value="Hexapep_2"/>
    <property type="match status" value="1"/>
</dbReference>
<gene>
    <name evidence="3" type="ORF">KIV56_13375</name>
</gene>
<dbReference type="EMBL" id="CP075584">
    <property type="protein sequence ID" value="WBM79381.1"/>
    <property type="molecule type" value="Genomic_DNA"/>
</dbReference>
<dbReference type="PANTHER" id="PTHR43300:SF11">
    <property type="entry name" value="ACETYLTRANSFERASE RV3034C-RELATED"/>
    <property type="match status" value="1"/>
</dbReference>
<evidence type="ECO:0000256" key="1">
    <source>
        <dbReference type="ARBA" id="ARBA00022679"/>
    </source>
</evidence>
<dbReference type="PROSITE" id="PS00101">
    <property type="entry name" value="HEXAPEP_TRANSFERASES"/>
    <property type="match status" value="1"/>
</dbReference>
<dbReference type="PANTHER" id="PTHR43300">
    <property type="entry name" value="ACETYLTRANSFERASE"/>
    <property type="match status" value="1"/>
</dbReference>
<dbReference type="Gene3D" id="2.160.10.10">
    <property type="entry name" value="Hexapeptide repeat proteins"/>
    <property type="match status" value="1"/>
</dbReference>
<dbReference type="SUPFAM" id="SSF51161">
    <property type="entry name" value="Trimeric LpxA-like enzymes"/>
    <property type="match status" value="1"/>
</dbReference>
<dbReference type="InterPro" id="IPR011004">
    <property type="entry name" value="Trimer_LpxA-like_sf"/>
</dbReference>
<dbReference type="Proteomes" id="UP001212421">
    <property type="component" value="Chromosome"/>
</dbReference>
<protein>
    <submittedName>
        <fullName evidence="3">Acetyltransferase</fullName>
    </submittedName>
</protein>
<proteinExistence type="predicted"/>
<keyword evidence="1" id="KW-0808">Transferase</keyword>
<accession>A0ABY7NA51</accession>
<reference evidence="3 4" key="1">
    <citation type="submission" date="2021-05" db="EMBL/GenBank/DDBJ databases">
        <authorList>
            <person name="Kumar R."/>
            <person name="Kumar A."/>
            <person name="Mukhia S."/>
        </authorList>
    </citation>
    <scope>NUCLEOTIDE SEQUENCE [LARGE SCALE GENOMIC DNA]</scope>
    <source>
        <strain evidence="3 4">ERMR7:08</strain>
    </source>
</reference>
<organism evidence="3 4">
    <name type="scientific">Cryobacterium breve</name>
    <dbReference type="NCBI Taxonomy" id="1259258"/>
    <lineage>
        <taxon>Bacteria</taxon>
        <taxon>Bacillati</taxon>
        <taxon>Actinomycetota</taxon>
        <taxon>Actinomycetes</taxon>
        <taxon>Micrococcales</taxon>
        <taxon>Microbacteriaceae</taxon>
        <taxon>Cryobacterium</taxon>
    </lineage>
</organism>
<dbReference type="InterPro" id="IPR050179">
    <property type="entry name" value="Trans_hexapeptide_repeat"/>
</dbReference>
<evidence type="ECO:0000313" key="4">
    <source>
        <dbReference type="Proteomes" id="UP001212421"/>
    </source>
</evidence>
<dbReference type="InterPro" id="IPR001451">
    <property type="entry name" value="Hexapep"/>
</dbReference>
<evidence type="ECO:0000313" key="3">
    <source>
        <dbReference type="EMBL" id="WBM79381.1"/>
    </source>
</evidence>
<dbReference type="InterPro" id="IPR018357">
    <property type="entry name" value="Hexapep_transf_CS"/>
</dbReference>
<sequence length="173" mass="18395">MEKFVRSVMQRLMVHGPVTCGKNLRLGRNSVVSSLHGLTIGDNVSIGQRTVIEVDGEIGDLCLIGRAVQIVGRADHAIDEVGVPMAFSTWVGDRSSRNEDVVVIGNDVWIGGGVIILGGVKIGHGAVVGAGAVVTHDIEPYGIAVGNPARVIRRRFASDAEREVHSSALHFDR</sequence>
<name>A0ABY7NA51_9MICO</name>
<dbReference type="RefSeq" id="WP_432432557.1">
    <property type="nucleotide sequence ID" value="NZ_CP075584.1"/>
</dbReference>
<keyword evidence="4" id="KW-1185">Reference proteome</keyword>
<evidence type="ECO:0000256" key="2">
    <source>
        <dbReference type="ARBA" id="ARBA00022737"/>
    </source>
</evidence>